<dbReference type="GO" id="GO:0016020">
    <property type="term" value="C:membrane"/>
    <property type="evidence" value="ECO:0007669"/>
    <property type="project" value="UniProtKB-SubCell"/>
</dbReference>
<feature type="transmembrane region" description="Helical" evidence="6">
    <location>
        <begin position="386"/>
        <end position="406"/>
    </location>
</feature>
<feature type="transmembrane region" description="Helical" evidence="6">
    <location>
        <begin position="503"/>
        <end position="521"/>
    </location>
</feature>
<evidence type="ECO:0000313" key="7">
    <source>
        <dbReference type="EMBL" id="MBA4656595.1"/>
    </source>
</evidence>
<keyword evidence="4 6" id="KW-1133">Transmembrane helix</keyword>
<dbReference type="InterPro" id="IPR036259">
    <property type="entry name" value="MFS_trans_sf"/>
</dbReference>
<feature type="transmembrane region" description="Helical" evidence="6">
    <location>
        <begin position="58"/>
        <end position="80"/>
    </location>
</feature>
<proteinExistence type="inferred from homology"/>
<dbReference type="Pfam" id="PF00854">
    <property type="entry name" value="PTR2"/>
    <property type="match status" value="1"/>
</dbReference>
<feature type="transmembrane region" description="Helical" evidence="6">
    <location>
        <begin position="86"/>
        <end position="109"/>
    </location>
</feature>
<feature type="transmembrane region" description="Helical" evidence="6">
    <location>
        <begin position="346"/>
        <end position="366"/>
    </location>
</feature>
<organism evidence="7">
    <name type="scientific">Opuntia streptacantha</name>
    <name type="common">Prickly pear cactus</name>
    <name type="synonym">Opuntia cardona</name>
    <dbReference type="NCBI Taxonomy" id="393608"/>
    <lineage>
        <taxon>Eukaryota</taxon>
        <taxon>Viridiplantae</taxon>
        <taxon>Streptophyta</taxon>
        <taxon>Embryophyta</taxon>
        <taxon>Tracheophyta</taxon>
        <taxon>Spermatophyta</taxon>
        <taxon>Magnoliopsida</taxon>
        <taxon>eudicotyledons</taxon>
        <taxon>Gunneridae</taxon>
        <taxon>Pentapetalae</taxon>
        <taxon>Caryophyllales</taxon>
        <taxon>Cactineae</taxon>
        <taxon>Cactaceae</taxon>
        <taxon>Opuntioideae</taxon>
        <taxon>Opuntia</taxon>
    </lineage>
</organism>
<name>A0A7C9A434_OPUST</name>
<evidence type="ECO:0000256" key="2">
    <source>
        <dbReference type="ARBA" id="ARBA00005982"/>
    </source>
</evidence>
<evidence type="ECO:0000256" key="5">
    <source>
        <dbReference type="ARBA" id="ARBA00023136"/>
    </source>
</evidence>
<keyword evidence="3 6" id="KW-0812">Transmembrane</keyword>
<feature type="transmembrane region" description="Helical" evidence="6">
    <location>
        <begin position="426"/>
        <end position="445"/>
    </location>
</feature>
<comment type="similarity">
    <text evidence="2">Belongs to the major facilitator superfamily. Proton-dependent oligopeptide transporter (POT/PTR) (TC 2.A.17) family.</text>
</comment>
<dbReference type="PANTHER" id="PTHR11654">
    <property type="entry name" value="OLIGOPEPTIDE TRANSPORTER-RELATED"/>
    <property type="match status" value="1"/>
</dbReference>
<evidence type="ECO:0000256" key="6">
    <source>
        <dbReference type="SAM" id="Phobius"/>
    </source>
</evidence>
<reference evidence="7" key="1">
    <citation type="journal article" date="2013" name="J. Plant Res.">
        <title>Effect of fungi and light on seed germination of three Opuntia species from semiarid lands of central Mexico.</title>
        <authorList>
            <person name="Delgado-Sanchez P."/>
            <person name="Jimenez-Bremont J.F."/>
            <person name="Guerrero-Gonzalez Mde L."/>
            <person name="Flores J."/>
        </authorList>
    </citation>
    <scope>NUCLEOTIDE SEQUENCE</scope>
    <source>
        <tissue evidence="7">Cladode</tissue>
    </source>
</reference>
<dbReference type="Gene3D" id="1.20.1250.20">
    <property type="entry name" value="MFS general substrate transporter like domains"/>
    <property type="match status" value="1"/>
</dbReference>
<protein>
    <recommendedName>
        <fullName evidence="8">Major facilitator superfamily (MFS) profile domain-containing protein</fullName>
    </recommendedName>
</protein>
<feature type="transmembrane region" description="Helical" evidence="6">
    <location>
        <begin position="304"/>
        <end position="326"/>
    </location>
</feature>
<evidence type="ECO:0000256" key="4">
    <source>
        <dbReference type="ARBA" id="ARBA00022989"/>
    </source>
</evidence>
<sequence length="537" mass="59497">MAGPGRQKSEGLNLSRPCIMLLVIAGMERFAFKGVASNLVTYLTDVVNMSNSAAAKTVNSWCGLTSIMPLLVAPLADSLWDHYSTILASSLFYVLGLAALTSTTFSWAWPVHISKSASTFFMFWSLCLISFGQGGYNPSLQAFGADQLGEEEDLPCNQTGQRKQSKRTLFFTWWYFGVCSGSLLGVSIMSYIQDTLGWSLGFAVPTLVMVASIGLFSCGTKFYAYNPGKVVRDNPKPFQSMVHCLKTAISRVFNCGIGELGHKVGLPELEMQENQLSSQKLVGTKEFNGEDSSSSMTLSDHVRVILRLLPIWSLLLMFAVIFQQPATFFTKQGMTMRRNIGAKFKIPPATLQGAITISIILLMPLYDKLLVPLTRIVTRDERGITVLQRMGVGMVLSIVAMIIAALTEEKRLRTPSMSIFWLLPQYILLGISDIFTVVGMQEFFYGEVPIKMRTMGIALYTSVFGVGSFLSALMISLIEFYATKGGTESWFSDDMTKARLDKYYWLLAISSTMSFIVYVILCRFHKSRSDSANVNSV</sequence>
<comment type="subcellular location">
    <subcellularLocation>
        <location evidence="1">Membrane</location>
        <topology evidence="1">Multi-pass membrane protein</topology>
    </subcellularLocation>
</comment>
<accession>A0A7C9A434</accession>
<evidence type="ECO:0008006" key="8">
    <source>
        <dbReference type="Google" id="ProtNLM"/>
    </source>
</evidence>
<feature type="transmembrane region" description="Helical" evidence="6">
    <location>
        <begin position="198"/>
        <end position="219"/>
    </location>
</feature>
<dbReference type="AlphaFoldDB" id="A0A7C9A434"/>
<dbReference type="EMBL" id="GISG01192878">
    <property type="protein sequence ID" value="MBA4656595.1"/>
    <property type="molecule type" value="Transcribed_RNA"/>
</dbReference>
<feature type="transmembrane region" description="Helical" evidence="6">
    <location>
        <begin position="171"/>
        <end position="192"/>
    </location>
</feature>
<dbReference type="GO" id="GO:0022857">
    <property type="term" value="F:transmembrane transporter activity"/>
    <property type="evidence" value="ECO:0007669"/>
    <property type="project" value="InterPro"/>
</dbReference>
<keyword evidence="5 6" id="KW-0472">Membrane</keyword>
<evidence type="ECO:0000256" key="3">
    <source>
        <dbReference type="ARBA" id="ARBA00022692"/>
    </source>
</evidence>
<reference evidence="7" key="2">
    <citation type="submission" date="2020-07" db="EMBL/GenBank/DDBJ databases">
        <authorList>
            <person name="Vera ALvarez R."/>
            <person name="Arias-Moreno D.M."/>
            <person name="Jimenez-Jacinto V."/>
            <person name="Jimenez-Bremont J.F."/>
            <person name="Swaminathan K."/>
            <person name="Moose S.P."/>
            <person name="Guerrero-Gonzalez M.L."/>
            <person name="Marino-Ramirez L."/>
            <person name="Landsman D."/>
            <person name="Rodriguez-Kessler M."/>
            <person name="Delgado-Sanchez P."/>
        </authorList>
    </citation>
    <scope>NUCLEOTIDE SEQUENCE</scope>
    <source>
        <tissue evidence="7">Cladode</tissue>
    </source>
</reference>
<dbReference type="SUPFAM" id="SSF103473">
    <property type="entry name" value="MFS general substrate transporter"/>
    <property type="match status" value="1"/>
</dbReference>
<evidence type="ECO:0000256" key="1">
    <source>
        <dbReference type="ARBA" id="ARBA00004141"/>
    </source>
</evidence>
<dbReference type="InterPro" id="IPR000109">
    <property type="entry name" value="POT_fam"/>
</dbReference>
<feature type="transmembrane region" description="Helical" evidence="6">
    <location>
        <begin position="457"/>
        <end position="483"/>
    </location>
</feature>